<feature type="transmembrane region" description="Helical" evidence="2">
    <location>
        <begin position="366"/>
        <end position="395"/>
    </location>
</feature>
<sequence>MNIGKPDSPHRQNLRIGPMATQYLGGANLLPWLRKATRFDSEQHNKPLKSVPRKSTSSISCQPSPKSKRPTVPVKLPKRKSVPAVPIEKTNSERSFAKNENESNDSLPESCSQSNSQSPNSPKNRISTYYYVNSDSDEGEAEILSRARIPPRSSKSQIQEKKSLNKYSWLSNWWLHTGSQERSINPNPRNISPTRNWFAVSDQSESESPVPTRDASLNTSWRLLKTPSRDASLAFNKIICDKESYFDCIAPEKMGVTREHAKQLFELLSRISGRFHCEPDQLKSPYMDVSQAKNQMNQLLSDRNEPNMSEELWDDVMLLIRSLGPDQVFIKCYDYKMNSISPANYSEHNVKYIESTKPYFTGRCRLYFFTLHLFEFAIFVCKLVFYTCVVASFGYGGYRFMLWRRDINKQRKSKVADIVSYIREILQERLSESERDLTGSIPQFIPVLEIMAEVRERFVTESGQLSMDNLWPDVMNQVLQKESSVLVENVLGVGEAWSWQRGTGWQGSALHNESLSRKVPFSVPPTECLKIRNMCVTDGLDEARKSRVKLDLFRKIKHCGPILHIGVTTSSDQPIVYLCCESPEVAGRVYSTVNANYYDGRLVTARFLKLDRYCQRFPETLNNPRPLTERSFL</sequence>
<feature type="region of interest" description="Disordered" evidence="1">
    <location>
        <begin position="40"/>
        <end position="127"/>
    </location>
</feature>
<dbReference type="PANTHER" id="PTHR13428:SF12">
    <property type="entry name" value="INNER NUCLEAR MEMBRANE PROTEIN MAN1"/>
    <property type="match status" value="1"/>
</dbReference>
<comment type="caution">
    <text evidence="3">The sequence shown here is derived from an EMBL/GenBank/DDBJ whole genome shotgun (WGS) entry which is preliminary data.</text>
</comment>
<evidence type="ECO:0000313" key="3">
    <source>
        <dbReference type="EMBL" id="KAL3320513.1"/>
    </source>
</evidence>
<dbReference type="PANTHER" id="PTHR13428">
    <property type="entry name" value="INNER NUCLEAR MEMBRANE PROTEIN MAN1 LEM DOMAIN CONTAINING PROTEIN"/>
    <property type="match status" value="1"/>
</dbReference>
<keyword evidence="2" id="KW-0812">Transmembrane</keyword>
<evidence type="ECO:0000256" key="1">
    <source>
        <dbReference type="SAM" id="MobiDB-lite"/>
    </source>
</evidence>
<dbReference type="Gene3D" id="3.30.70.330">
    <property type="match status" value="1"/>
</dbReference>
<reference evidence="3 4" key="1">
    <citation type="submission" date="2024-11" db="EMBL/GenBank/DDBJ databases">
        <title>Adaptive evolution of stress response genes in parasites aligns with host niche diversity.</title>
        <authorList>
            <person name="Hahn C."/>
            <person name="Resl P."/>
        </authorList>
    </citation>
    <scope>NUCLEOTIDE SEQUENCE [LARGE SCALE GENOMIC DNA]</scope>
    <source>
        <strain evidence="3">EGGRZ-B1_66</strain>
        <tissue evidence="3">Body</tissue>
    </source>
</reference>
<keyword evidence="4" id="KW-1185">Reference proteome</keyword>
<feature type="compositionally biased region" description="Basic and acidic residues" evidence="1">
    <location>
        <begin position="90"/>
        <end position="101"/>
    </location>
</feature>
<gene>
    <name evidence="3" type="primary">MTRF1L_1</name>
    <name evidence="3" type="ORF">Ciccas_000812</name>
</gene>
<name>A0ABD2QLU3_9PLAT</name>
<proteinExistence type="predicted"/>
<evidence type="ECO:0000256" key="2">
    <source>
        <dbReference type="SAM" id="Phobius"/>
    </source>
</evidence>
<feature type="compositionally biased region" description="Polar residues" evidence="1">
    <location>
        <begin position="53"/>
        <end position="65"/>
    </location>
</feature>
<protein>
    <submittedName>
        <fullName evidence="3">Peptide chain release factor 1-like, mitochondrial</fullName>
    </submittedName>
</protein>
<dbReference type="InterPro" id="IPR012677">
    <property type="entry name" value="Nucleotide-bd_a/b_plait_sf"/>
</dbReference>
<dbReference type="Proteomes" id="UP001626550">
    <property type="component" value="Unassembled WGS sequence"/>
</dbReference>
<dbReference type="InterPro" id="IPR052277">
    <property type="entry name" value="INM_ESCRT-Associated"/>
</dbReference>
<dbReference type="AlphaFoldDB" id="A0ABD2QLU3"/>
<accession>A0ABD2QLU3</accession>
<feature type="compositionally biased region" description="Low complexity" evidence="1">
    <location>
        <begin position="112"/>
        <end position="122"/>
    </location>
</feature>
<keyword evidence="2" id="KW-1133">Transmembrane helix</keyword>
<organism evidence="3 4">
    <name type="scientific">Cichlidogyrus casuarinus</name>
    <dbReference type="NCBI Taxonomy" id="1844966"/>
    <lineage>
        <taxon>Eukaryota</taxon>
        <taxon>Metazoa</taxon>
        <taxon>Spiralia</taxon>
        <taxon>Lophotrochozoa</taxon>
        <taxon>Platyhelminthes</taxon>
        <taxon>Monogenea</taxon>
        <taxon>Monopisthocotylea</taxon>
        <taxon>Dactylogyridea</taxon>
        <taxon>Ancyrocephalidae</taxon>
        <taxon>Cichlidogyrus</taxon>
    </lineage>
</organism>
<dbReference type="EMBL" id="JBJKFK010000047">
    <property type="protein sequence ID" value="KAL3320513.1"/>
    <property type="molecule type" value="Genomic_DNA"/>
</dbReference>
<keyword evidence="2" id="KW-0472">Membrane</keyword>
<evidence type="ECO:0000313" key="4">
    <source>
        <dbReference type="Proteomes" id="UP001626550"/>
    </source>
</evidence>